<dbReference type="AlphaFoldDB" id="A0A7S1IGK8"/>
<organism evidence="3">
    <name type="scientific">Eutreptiella gymnastica</name>
    <dbReference type="NCBI Taxonomy" id="73025"/>
    <lineage>
        <taxon>Eukaryota</taxon>
        <taxon>Discoba</taxon>
        <taxon>Euglenozoa</taxon>
        <taxon>Euglenida</taxon>
        <taxon>Spirocuta</taxon>
        <taxon>Euglenophyceae</taxon>
        <taxon>Eutreptiales</taxon>
        <taxon>Eutreptiaceae</taxon>
        <taxon>Eutreptiella</taxon>
    </lineage>
</organism>
<evidence type="ECO:0000256" key="2">
    <source>
        <dbReference type="SAM" id="MobiDB-lite"/>
    </source>
</evidence>
<evidence type="ECO:0000313" key="3">
    <source>
        <dbReference type="EMBL" id="CAD9011438.1"/>
    </source>
</evidence>
<accession>A0A7S1IGK8</accession>
<feature type="region of interest" description="Disordered" evidence="2">
    <location>
        <begin position="101"/>
        <end position="196"/>
    </location>
</feature>
<protein>
    <submittedName>
        <fullName evidence="3">Uncharacterized protein</fullName>
    </submittedName>
</protein>
<evidence type="ECO:0000256" key="1">
    <source>
        <dbReference type="SAM" id="Coils"/>
    </source>
</evidence>
<feature type="coiled-coil region" evidence="1">
    <location>
        <begin position="264"/>
        <end position="298"/>
    </location>
</feature>
<dbReference type="EMBL" id="HBGA01060850">
    <property type="protein sequence ID" value="CAD9011438.1"/>
    <property type="molecule type" value="Transcribed_RNA"/>
</dbReference>
<sequence>MAPKKGGKTGPAPGEVEKVKVVRPPTHVDMEYDERLKDMEHLRQREQKWIQRTDDCLTRANALIRKGEEITQEKEERDQALKQVQQRFADLVAMSPEERVAAANKAKVAKPAAKPAAGRRLSTASVSSDAQRKRMEWDNTVDALTKVFNRPQRTLKASSKKKAQSPQADEARMSQPPSPCASTPGSRRGSAQTEAEENRRLKFLGEQIPCPEGVPQDLFLQTLELRLARLAAEEAITEHAKTKEEHRKREADLQKMEDVNGYAITAVKYEIQQMEAKLTELRRLIAEEDQKYEDALRVSTSAAGHVQAEQHSARVHVLA</sequence>
<feature type="compositionally biased region" description="Low complexity" evidence="2">
    <location>
        <begin position="101"/>
        <end position="116"/>
    </location>
</feature>
<proteinExistence type="predicted"/>
<reference evidence="3" key="1">
    <citation type="submission" date="2021-01" db="EMBL/GenBank/DDBJ databases">
        <authorList>
            <person name="Corre E."/>
            <person name="Pelletier E."/>
            <person name="Niang G."/>
            <person name="Scheremetjew M."/>
            <person name="Finn R."/>
            <person name="Kale V."/>
            <person name="Holt S."/>
            <person name="Cochrane G."/>
            <person name="Meng A."/>
            <person name="Brown T."/>
            <person name="Cohen L."/>
        </authorList>
    </citation>
    <scope>NUCLEOTIDE SEQUENCE</scope>
    <source>
        <strain evidence="3">NIES-381</strain>
    </source>
</reference>
<keyword evidence="1" id="KW-0175">Coiled coil</keyword>
<name>A0A7S1IGK8_9EUGL</name>
<gene>
    <name evidence="3" type="ORF">EGYM00392_LOCUS22538</name>
</gene>
<feature type="compositionally biased region" description="Polar residues" evidence="2">
    <location>
        <begin position="180"/>
        <end position="193"/>
    </location>
</feature>